<keyword evidence="1" id="KW-0812">Transmembrane</keyword>
<accession>A0ABT4X6L1</accession>
<sequence length="240" mass="27595">MKIFIPKQHGAWAMLVIPFFLGMVGGGADVKHIPLFLGWLFLYLATFPVMMLVKKKNIAYYRKWVAIYGMISILFLLIVVWAVPMLILFGFSLVPFFLVNLFYAKKNHDRAFVNDIVAIIVFSVGGLASYWVGEGRLDGWAWFIFIQSILFFMGSAFYVKSMIREKNNKQFKYCSWGYHLILPFLAVMLGAGWAVFGFIPSSLRAWFFYGKKLSIMKIGIYELVNSSIFLIVMSIFLISM</sequence>
<dbReference type="RefSeq" id="WP_271341755.1">
    <property type="nucleotide sequence ID" value="NZ_JAQKAB010000011.1"/>
</dbReference>
<feature type="transmembrane region" description="Helical" evidence="1">
    <location>
        <begin position="116"/>
        <end position="133"/>
    </location>
</feature>
<dbReference type="EMBL" id="JAQKAB010000011">
    <property type="protein sequence ID" value="MDA7027934.1"/>
    <property type="molecule type" value="Genomic_DNA"/>
</dbReference>
<evidence type="ECO:0000313" key="2">
    <source>
        <dbReference type="EMBL" id="MDA7027934.1"/>
    </source>
</evidence>
<feature type="transmembrane region" description="Helical" evidence="1">
    <location>
        <begin position="139"/>
        <end position="159"/>
    </location>
</feature>
<feature type="transmembrane region" description="Helical" evidence="1">
    <location>
        <begin position="219"/>
        <end position="238"/>
    </location>
</feature>
<dbReference type="InterPro" id="IPR025576">
    <property type="entry name" value="YwiC"/>
</dbReference>
<feature type="transmembrane region" description="Helical" evidence="1">
    <location>
        <begin position="180"/>
        <end position="199"/>
    </location>
</feature>
<proteinExistence type="predicted"/>
<comment type="caution">
    <text evidence="2">The sequence shown here is derived from an EMBL/GenBank/DDBJ whole genome shotgun (WGS) entry which is preliminary data.</text>
</comment>
<organism evidence="2 3">
    <name type="scientific">Bacillus changyiensis</name>
    <dbReference type="NCBI Taxonomy" id="3004103"/>
    <lineage>
        <taxon>Bacteria</taxon>
        <taxon>Bacillati</taxon>
        <taxon>Bacillota</taxon>
        <taxon>Bacilli</taxon>
        <taxon>Bacillales</taxon>
        <taxon>Bacillaceae</taxon>
        <taxon>Bacillus</taxon>
    </lineage>
</organism>
<keyword evidence="3" id="KW-1185">Reference proteome</keyword>
<feature type="transmembrane region" description="Helical" evidence="1">
    <location>
        <begin position="87"/>
        <end position="104"/>
    </location>
</feature>
<feature type="transmembrane region" description="Helical" evidence="1">
    <location>
        <begin position="12"/>
        <end position="30"/>
    </location>
</feature>
<keyword evidence="1" id="KW-0472">Membrane</keyword>
<dbReference type="Pfam" id="PF14256">
    <property type="entry name" value="YwiC"/>
    <property type="match status" value="1"/>
</dbReference>
<keyword evidence="1" id="KW-1133">Transmembrane helix</keyword>
<evidence type="ECO:0000313" key="3">
    <source>
        <dbReference type="Proteomes" id="UP001211894"/>
    </source>
</evidence>
<protein>
    <submittedName>
        <fullName evidence="2">YwiC-like family protein</fullName>
    </submittedName>
</protein>
<evidence type="ECO:0000256" key="1">
    <source>
        <dbReference type="SAM" id="Phobius"/>
    </source>
</evidence>
<dbReference type="Proteomes" id="UP001211894">
    <property type="component" value="Unassembled WGS sequence"/>
</dbReference>
<gene>
    <name evidence="2" type="ORF">PJ311_15260</name>
</gene>
<name>A0ABT4X6L1_9BACI</name>
<feature type="transmembrane region" description="Helical" evidence="1">
    <location>
        <begin position="36"/>
        <end position="53"/>
    </location>
</feature>
<reference evidence="2 3" key="1">
    <citation type="submission" date="2023-01" db="EMBL/GenBank/DDBJ databases">
        <title>Bacillus changyiensis sp. nov., isolated from a coastal deposit.</title>
        <authorList>
            <person name="Xiao G."/>
            <person name="Lai Q."/>
            <person name="Hu Z."/>
            <person name="Shao Z."/>
        </authorList>
    </citation>
    <scope>NUCLEOTIDE SEQUENCE [LARGE SCALE GENOMIC DNA]</scope>
    <source>
        <strain evidence="2 3">CLL-7-23</strain>
    </source>
</reference>
<feature type="transmembrane region" description="Helical" evidence="1">
    <location>
        <begin position="65"/>
        <end position="81"/>
    </location>
</feature>